<feature type="binding site" evidence="7">
    <location>
        <position position="226"/>
    </location>
    <ligand>
        <name>L-aspartate</name>
        <dbReference type="ChEBI" id="CHEBI:29991"/>
    </ligand>
</feature>
<dbReference type="SUPFAM" id="SSF55681">
    <property type="entry name" value="Class II aaRS and biotin synthetases"/>
    <property type="match status" value="1"/>
</dbReference>
<evidence type="ECO:0000256" key="5">
    <source>
        <dbReference type="ARBA" id="ARBA00022917"/>
    </source>
</evidence>
<name>A0A0L0WBJ0_GOTPU</name>
<feature type="region of interest" description="Aspartate" evidence="7">
    <location>
        <begin position="204"/>
        <end position="207"/>
    </location>
</feature>
<reference evidence="10" key="1">
    <citation type="submission" date="2015-07" db="EMBL/GenBank/DDBJ databases">
        <title>Draft genome sequence of the purine-degrading Gottschalkia purinilyticum DSM 1384 (formerly Clostridium purinilyticum).</title>
        <authorList>
            <person name="Poehlein A."/>
            <person name="Schiel-Bengelsdorf B."/>
            <person name="Bengelsdorf F.R."/>
            <person name="Daniel R."/>
            <person name="Duerre P."/>
        </authorList>
    </citation>
    <scope>NUCLEOTIDE SEQUENCE [LARGE SCALE GENOMIC DNA]</scope>
    <source>
        <strain evidence="10">DSM 1384</strain>
    </source>
</reference>
<dbReference type="Pfam" id="PF02938">
    <property type="entry name" value="GAD"/>
    <property type="match status" value="1"/>
</dbReference>
<dbReference type="Gene3D" id="2.40.50.140">
    <property type="entry name" value="Nucleic acid-binding proteins"/>
    <property type="match status" value="1"/>
</dbReference>
<dbReference type="PANTHER" id="PTHR22594:SF5">
    <property type="entry name" value="ASPARTATE--TRNA LIGASE, MITOCHONDRIAL"/>
    <property type="match status" value="1"/>
</dbReference>
<comment type="catalytic activity">
    <reaction evidence="7">
        <text>tRNA(Asp) + L-aspartate + ATP = L-aspartyl-tRNA(Asp) + AMP + diphosphate</text>
        <dbReference type="Rhea" id="RHEA:19649"/>
        <dbReference type="Rhea" id="RHEA-COMP:9660"/>
        <dbReference type="Rhea" id="RHEA-COMP:9678"/>
        <dbReference type="ChEBI" id="CHEBI:29991"/>
        <dbReference type="ChEBI" id="CHEBI:30616"/>
        <dbReference type="ChEBI" id="CHEBI:33019"/>
        <dbReference type="ChEBI" id="CHEBI:78442"/>
        <dbReference type="ChEBI" id="CHEBI:78516"/>
        <dbReference type="ChEBI" id="CHEBI:456215"/>
        <dbReference type="EC" id="6.1.1.12"/>
    </reaction>
</comment>
<comment type="function">
    <text evidence="7">Catalyzes the attachment of L-aspartate to tRNA(Asp) in a two-step reaction: L-aspartate is first activated by ATP to form Asp-AMP and then transferred to the acceptor end of tRNA(Asp).</text>
</comment>
<keyword evidence="2 7" id="KW-0436">Ligase</keyword>
<keyword evidence="10" id="KW-1185">Reference proteome</keyword>
<feature type="binding site" evidence="7">
    <location>
        <position position="180"/>
    </location>
    <ligand>
        <name>L-aspartate</name>
        <dbReference type="ChEBI" id="CHEBI:29991"/>
    </ligand>
</feature>
<evidence type="ECO:0000313" key="10">
    <source>
        <dbReference type="Proteomes" id="UP000037267"/>
    </source>
</evidence>
<dbReference type="InterPro" id="IPR045864">
    <property type="entry name" value="aa-tRNA-synth_II/BPL/LPL"/>
</dbReference>
<dbReference type="GO" id="GO:0005737">
    <property type="term" value="C:cytoplasm"/>
    <property type="evidence" value="ECO:0007669"/>
    <property type="project" value="UniProtKB-SubCell"/>
</dbReference>
<comment type="similarity">
    <text evidence="1 7">Belongs to the class-II aminoacyl-tRNA synthetase family. Type 1 subfamily.</text>
</comment>
<dbReference type="InterPro" id="IPR002312">
    <property type="entry name" value="Asp/Asn-tRNA-synth_IIb"/>
</dbReference>
<dbReference type="Pfam" id="PF00152">
    <property type="entry name" value="tRNA-synt_2"/>
    <property type="match status" value="1"/>
</dbReference>
<feature type="domain" description="Aminoacyl-transfer RNA synthetases class-II family profile" evidence="8">
    <location>
        <begin position="147"/>
        <end position="561"/>
    </location>
</feature>
<dbReference type="SUPFAM" id="SSF55261">
    <property type="entry name" value="GAD domain-like"/>
    <property type="match status" value="1"/>
</dbReference>
<comment type="subcellular location">
    <subcellularLocation>
        <location evidence="7">Cytoplasm</location>
    </subcellularLocation>
</comment>
<evidence type="ECO:0000256" key="6">
    <source>
        <dbReference type="ARBA" id="ARBA00023146"/>
    </source>
</evidence>
<dbReference type="EMBL" id="LGSS01000005">
    <property type="protein sequence ID" value="KNF08705.1"/>
    <property type="molecule type" value="Genomic_DNA"/>
</dbReference>
<dbReference type="InterPro" id="IPR047090">
    <property type="entry name" value="AspRS_core"/>
</dbReference>
<evidence type="ECO:0000313" key="9">
    <source>
        <dbReference type="EMBL" id="KNF08705.1"/>
    </source>
</evidence>
<dbReference type="PRINTS" id="PR01042">
    <property type="entry name" value="TRNASYNTHASP"/>
</dbReference>
<dbReference type="PROSITE" id="PS50862">
    <property type="entry name" value="AA_TRNA_LIGASE_II"/>
    <property type="match status" value="1"/>
</dbReference>
<dbReference type="PATRIC" id="fig|1503.3.peg.2534"/>
<dbReference type="CDD" id="cd00777">
    <property type="entry name" value="AspRS_core"/>
    <property type="match status" value="1"/>
</dbReference>
<gene>
    <name evidence="7 9" type="primary">aspS</name>
    <name evidence="9" type="ORF">CLPU_5c00120</name>
</gene>
<dbReference type="EC" id="6.1.1.12" evidence="7"/>
<feature type="binding site" evidence="7">
    <location>
        <position position="235"/>
    </location>
    <ligand>
        <name>ATP</name>
        <dbReference type="ChEBI" id="CHEBI:30616"/>
    </ligand>
</feature>
<dbReference type="CDD" id="cd04317">
    <property type="entry name" value="EcAspRS_like_N"/>
    <property type="match status" value="1"/>
</dbReference>
<keyword evidence="4 7" id="KW-0067">ATP-binding</keyword>
<feature type="binding site" evidence="7">
    <location>
        <position position="495"/>
    </location>
    <ligand>
        <name>L-aspartate</name>
        <dbReference type="ChEBI" id="CHEBI:29991"/>
    </ligand>
</feature>
<dbReference type="InterPro" id="IPR047089">
    <property type="entry name" value="Asp-tRNA-ligase_1_N"/>
</dbReference>
<comment type="subunit">
    <text evidence="7">Homodimer.</text>
</comment>
<feature type="binding site" evidence="7">
    <location>
        <position position="488"/>
    </location>
    <ligand>
        <name>ATP</name>
        <dbReference type="ChEBI" id="CHEBI:30616"/>
    </ligand>
</feature>
<dbReference type="AlphaFoldDB" id="A0A0L0WBJ0"/>
<dbReference type="GO" id="GO:0005524">
    <property type="term" value="F:ATP binding"/>
    <property type="evidence" value="ECO:0007669"/>
    <property type="project" value="UniProtKB-UniRule"/>
</dbReference>
<dbReference type="STRING" id="1503.CLPU_5c00120"/>
<dbReference type="Gene3D" id="3.30.930.10">
    <property type="entry name" value="Bira Bifunctional Protein, Domain 2"/>
    <property type="match status" value="1"/>
</dbReference>
<dbReference type="InterPro" id="IPR029351">
    <property type="entry name" value="GAD_dom"/>
</dbReference>
<evidence type="ECO:0000256" key="4">
    <source>
        <dbReference type="ARBA" id="ARBA00022840"/>
    </source>
</evidence>
<sequence length="597" mass="68418">MSESMGNLRRTHMCGTLRLENEGQEVVLMGWVQKRRNLGSLIFVDLRDTTGIVQVVFDSHVSQEAFDKGDKLRGEYVIAVRGKVHKRQSINSELPTGEIEIFVEELKILNEAQTPPIYIKDDDDVSEAMRLKYRYLDLRKSSMQNKLKIRHKATRIVREFLDENDFIEVETPILTKPTPEGARDYLVPSRVNPEKFYALPQSPQTLKQLLMVAGMDKYYQITKCFRDEDLRANRQPEFTQIDIEMSFVDIEDIISINEKLIQKIFKDIKNVDIQLPIKRMTYEEAMERFGSDKPDLRFGFELKNIGDIVENSEFKVFSDNIKNGGEVRAINIDGYGNEFTRKSISKLEDFAKTHGAKGLAWIKISEEGVTSPIAKFLTEEELNRIIERMNGKEGDLILIVSDKSSVVFNALGSLRIEVANKLNIIDKDEFNLVWITEFPLFEYDDEEDRYVAKHHPFTHPVDEDIELLETAPEKVRAKAYDIVINGDEIGGGSIRINNSELQEKMFKALGFSMEEAWDKFGFLLEGFKYGVPPHGGIAYGFDRLVMLLTDSDNIRDVIAFPKTQSATCLLTEAPTSVTEKQLDEIHIKLMGNKDVEK</sequence>
<evidence type="ECO:0000259" key="8">
    <source>
        <dbReference type="PROSITE" id="PS50862"/>
    </source>
</evidence>
<dbReference type="NCBIfam" id="NF001750">
    <property type="entry name" value="PRK00476.1"/>
    <property type="match status" value="1"/>
</dbReference>
<keyword evidence="6 7" id="KW-0030">Aminoacyl-tRNA synthetase</keyword>
<feature type="binding site" evidence="7">
    <location>
        <begin position="540"/>
        <end position="543"/>
    </location>
    <ligand>
        <name>ATP</name>
        <dbReference type="ChEBI" id="CHEBI:30616"/>
    </ligand>
</feature>
<comment type="caution">
    <text evidence="9">The sequence shown here is derived from an EMBL/GenBank/DDBJ whole genome shotgun (WGS) entry which is preliminary data.</text>
</comment>
<dbReference type="GO" id="GO:0140096">
    <property type="term" value="F:catalytic activity, acting on a protein"/>
    <property type="evidence" value="ECO:0007669"/>
    <property type="project" value="UniProtKB-ARBA"/>
</dbReference>
<dbReference type="Pfam" id="PF01336">
    <property type="entry name" value="tRNA_anti-codon"/>
    <property type="match status" value="1"/>
</dbReference>
<feature type="binding site" evidence="7">
    <location>
        <position position="454"/>
    </location>
    <ligand>
        <name>L-aspartate</name>
        <dbReference type="ChEBI" id="CHEBI:29991"/>
    </ligand>
</feature>
<dbReference type="PANTHER" id="PTHR22594">
    <property type="entry name" value="ASPARTYL/LYSYL-TRNA SYNTHETASE"/>
    <property type="match status" value="1"/>
</dbReference>
<organism evidence="9 10">
    <name type="scientific">Gottschalkia purinilytica</name>
    <name type="common">Clostridium purinilyticum</name>
    <dbReference type="NCBI Taxonomy" id="1503"/>
    <lineage>
        <taxon>Bacteria</taxon>
        <taxon>Bacillati</taxon>
        <taxon>Bacillota</taxon>
        <taxon>Tissierellia</taxon>
        <taxon>Tissierellales</taxon>
        <taxon>Gottschalkiaceae</taxon>
        <taxon>Gottschalkia</taxon>
    </lineage>
</organism>
<keyword evidence="7" id="KW-0963">Cytoplasm</keyword>
<comment type="caution">
    <text evidence="7">Lacks conserved residue(s) required for the propagation of feature annotation.</text>
</comment>
<proteinExistence type="inferred from homology"/>
<dbReference type="InterPro" id="IPR004524">
    <property type="entry name" value="Asp-tRNA-ligase_1"/>
</dbReference>
<keyword evidence="5 7" id="KW-0648">Protein biosynthesis</keyword>
<evidence type="ECO:0000256" key="2">
    <source>
        <dbReference type="ARBA" id="ARBA00022598"/>
    </source>
</evidence>
<protein>
    <recommendedName>
        <fullName evidence="7">Aspartate--tRNA ligase</fullName>
        <ecNumber evidence="7">6.1.1.12</ecNumber>
    </recommendedName>
    <alternativeName>
        <fullName evidence="7">Aspartyl-tRNA synthetase</fullName>
        <shortName evidence="7">AspRS</shortName>
    </alternativeName>
</protein>
<accession>A0A0L0WBJ0</accession>
<evidence type="ECO:0000256" key="1">
    <source>
        <dbReference type="ARBA" id="ARBA00006303"/>
    </source>
</evidence>
<evidence type="ECO:0000256" key="3">
    <source>
        <dbReference type="ARBA" id="ARBA00022741"/>
    </source>
</evidence>
<dbReference type="InterPro" id="IPR006195">
    <property type="entry name" value="aa-tRNA-synth_II"/>
</dbReference>
<keyword evidence="3 7" id="KW-0547">Nucleotide-binding</keyword>
<dbReference type="HAMAP" id="MF_00044">
    <property type="entry name" value="Asp_tRNA_synth_type1"/>
    <property type="match status" value="1"/>
</dbReference>
<evidence type="ECO:0000256" key="7">
    <source>
        <dbReference type="HAMAP-Rule" id="MF_00044"/>
    </source>
</evidence>
<feature type="binding site" evidence="7">
    <location>
        <begin position="226"/>
        <end position="228"/>
    </location>
    <ligand>
        <name>ATP</name>
        <dbReference type="ChEBI" id="CHEBI:30616"/>
    </ligand>
</feature>
<dbReference type="NCBIfam" id="TIGR00459">
    <property type="entry name" value="aspS_bact"/>
    <property type="match status" value="1"/>
</dbReference>
<dbReference type="RefSeq" id="WP_050354811.1">
    <property type="nucleotide sequence ID" value="NZ_LGSS01000005.1"/>
</dbReference>
<dbReference type="Gene3D" id="3.30.1360.30">
    <property type="entry name" value="GAD-like domain"/>
    <property type="match status" value="1"/>
</dbReference>
<dbReference type="InterPro" id="IPR004364">
    <property type="entry name" value="Aa-tRNA-synt_II"/>
</dbReference>
<dbReference type="InterPro" id="IPR004365">
    <property type="entry name" value="NA-bd_OB_tRNA"/>
</dbReference>
<dbReference type="SUPFAM" id="SSF50249">
    <property type="entry name" value="Nucleic acid-binding proteins"/>
    <property type="match status" value="1"/>
</dbReference>
<dbReference type="GO" id="GO:0003676">
    <property type="term" value="F:nucleic acid binding"/>
    <property type="evidence" value="ECO:0007669"/>
    <property type="project" value="InterPro"/>
</dbReference>
<dbReference type="Proteomes" id="UP000037267">
    <property type="component" value="Unassembled WGS sequence"/>
</dbReference>
<dbReference type="GO" id="GO:0004815">
    <property type="term" value="F:aspartate-tRNA ligase activity"/>
    <property type="evidence" value="ECO:0007669"/>
    <property type="project" value="UniProtKB-UniRule"/>
</dbReference>
<dbReference type="OrthoDB" id="9802326at2"/>
<dbReference type="GO" id="GO:0006422">
    <property type="term" value="P:aspartyl-tRNA aminoacylation"/>
    <property type="evidence" value="ECO:0007669"/>
    <property type="project" value="UniProtKB-UniRule"/>
</dbReference>
<dbReference type="InterPro" id="IPR012340">
    <property type="entry name" value="NA-bd_OB-fold"/>
</dbReference>
<dbReference type="InterPro" id="IPR004115">
    <property type="entry name" value="GAD-like_sf"/>
</dbReference>
<dbReference type="GO" id="GO:0016740">
    <property type="term" value="F:transferase activity"/>
    <property type="evidence" value="ECO:0007669"/>
    <property type="project" value="UniProtKB-ARBA"/>
</dbReference>